<dbReference type="AlphaFoldDB" id="A0A7N0ZSI1"/>
<reference evidence="9" key="1">
    <citation type="submission" date="2021-01" db="UniProtKB">
        <authorList>
            <consortium name="EnsemblPlants"/>
        </authorList>
    </citation>
    <scope>IDENTIFICATION</scope>
</reference>
<proteinExistence type="predicted"/>
<evidence type="ECO:0000259" key="8">
    <source>
        <dbReference type="PROSITE" id="PS50103"/>
    </source>
</evidence>
<dbReference type="Gramene" id="Kaladp0024s0856.1.v1.1">
    <property type="protein sequence ID" value="Kaladp0024s0856.1.v1.1"/>
    <property type="gene ID" value="Kaladp0024s0856.v1.1"/>
</dbReference>
<evidence type="ECO:0000313" key="10">
    <source>
        <dbReference type="Proteomes" id="UP000594263"/>
    </source>
</evidence>
<dbReference type="SUPFAM" id="SSF90229">
    <property type="entry name" value="CCCH zinc finger"/>
    <property type="match status" value="1"/>
</dbReference>
<evidence type="ECO:0000256" key="4">
    <source>
        <dbReference type="ARBA" id="ARBA00022833"/>
    </source>
</evidence>
<sequence>MQPSKQLCRYYQRGSCQYGARCKFAHEIEQPSKANNSFGFGVQQNSGSVQQQNNPFGFGPFDNKWSRVSANPGTGAAASPRKGDGQSPAATHSCTDPDSCKKQIAEDFEHERPLWKLTCYSHHKYAPCDITGDVSYEELRMSAYDDAKSGMSLPAIVEKERGLLNAKLVEFEALLRNPYKGPSSSIATQSPFPQATPNAFMNNVASPSVTIYNTWGVYGFTENLVENEKEFFIWFGENWG</sequence>
<dbReference type="PANTHER" id="PTHR46527">
    <property type="entry name" value="NUCLEOPORIN-LIKE PROTEIN 2"/>
    <property type="match status" value="1"/>
</dbReference>
<keyword evidence="2 6" id="KW-0479">Metal-binding</keyword>
<dbReference type="SMART" id="SM00356">
    <property type="entry name" value="ZnF_C3H1"/>
    <property type="match status" value="1"/>
</dbReference>
<dbReference type="GO" id="GO:0005634">
    <property type="term" value="C:nucleus"/>
    <property type="evidence" value="ECO:0007669"/>
    <property type="project" value="UniProtKB-SubCell"/>
</dbReference>
<feature type="compositionally biased region" description="Low complexity" evidence="7">
    <location>
        <begin position="41"/>
        <end position="54"/>
    </location>
</feature>
<evidence type="ECO:0000256" key="1">
    <source>
        <dbReference type="ARBA" id="ARBA00004123"/>
    </source>
</evidence>
<keyword evidence="4 6" id="KW-0862">Zinc</keyword>
<evidence type="ECO:0000256" key="5">
    <source>
        <dbReference type="ARBA" id="ARBA00023242"/>
    </source>
</evidence>
<evidence type="ECO:0000256" key="6">
    <source>
        <dbReference type="PROSITE-ProRule" id="PRU00723"/>
    </source>
</evidence>
<dbReference type="InterPro" id="IPR000571">
    <property type="entry name" value="Znf_CCCH"/>
</dbReference>
<dbReference type="InterPro" id="IPR051767">
    <property type="entry name" value="Nucleoporin_NUP42"/>
</dbReference>
<evidence type="ECO:0000256" key="3">
    <source>
        <dbReference type="ARBA" id="ARBA00022771"/>
    </source>
</evidence>
<feature type="region of interest" description="Disordered" evidence="7">
    <location>
        <begin position="36"/>
        <end position="98"/>
    </location>
</feature>
<feature type="domain" description="C3H1-type" evidence="8">
    <location>
        <begin position="2"/>
        <end position="29"/>
    </location>
</feature>
<name>A0A7N0ZSI1_KALFE</name>
<dbReference type="Pfam" id="PF00642">
    <property type="entry name" value="zf-CCCH"/>
    <property type="match status" value="1"/>
</dbReference>
<dbReference type="EnsemblPlants" id="Kaladp0024s0856.1.v1.1">
    <property type="protein sequence ID" value="Kaladp0024s0856.1.v1.1"/>
    <property type="gene ID" value="Kaladp0024s0856.v1.1"/>
</dbReference>
<dbReference type="PANTHER" id="PTHR46527:SF1">
    <property type="entry name" value="NUCLEOPORIN NUP42"/>
    <property type="match status" value="1"/>
</dbReference>
<dbReference type="Proteomes" id="UP000594263">
    <property type="component" value="Unplaced"/>
</dbReference>
<accession>A0A7N0ZSI1</accession>
<dbReference type="PROSITE" id="PS50103">
    <property type="entry name" value="ZF_C3H1"/>
    <property type="match status" value="1"/>
</dbReference>
<feature type="zinc finger region" description="C3H1-type" evidence="6">
    <location>
        <begin position="2"/>
        <end position="29"/>
    </location>
</feature>
<keyword evidence="3 6" id="KW-0863">Zinc-finger</keyword>
<keyword evidence="5" id="KW-0539">Nucleus</keyword>
<evidence type="ECO:0000256" key="7">
    <source>
        <dbReference type="SAM" id="MobiDB-lite"/>
    </source>
</evidence>
<dbReference type="InterPro" id="IPR036855">
    <property type="entry name" value="Znf_CCCH_sf"/>
</dbReference>
<comment type="subcellular location">
    <subcellularLocation>
        <location evidence="1">Nucleus</location>
    </subcellularLocation>
</comment>
<organism evidence="9 10">
    <name type="scientific">Kalanchoe fedtschenkoi</name>
    <name type="common">Lavender scallops</name>
    <name type="synonym">South American air plant</name>
    <dbReference type="NCBI Taxonomy" id="63787"/>
    <lineage>
        <taxon>Eukaryota</taxon>
        <taxon>Viridiplantae</taxon>
        <taxon>Streptophyta</taxon>
        <taxon>Embryophyta</taxon>
        <taxon>Tracheophyta</taxon>
        <taxon>Spermatophyta</taxon>
        <taxon>Magnoliopsida</taxon>
        <taxon>eudicotyledons</taxon>
        <taxon>Gunneridae</taxon>
        <taxon>Pentapetalae</taxon>
        <taxon>Saxifragales</taxon>
        <taxon>Crassulaceae</taxon>
        <taxon>Kalanchoe</taxon>
    </lineage>
</organism>
<evidence type="ECO:0000313" key="9">
    <source>
        <dbReference type="EnsemblPlants" id="Kaladp0024s0856.1.v1.1"/>
    </source>
</evidence>
<dbReference type="Gene3D" id="4.10.1000.10">
    <property type="entry name" value="Zinc finger, CCCH-type"/>
    <property type="match status" value="1"/>
</dbReference>
<dbReference type="GO" id="GO:0008270">
    <property type="term" value="F:zinc ion binding"/>
    <property type="evidence" value="ECO:0007669"/>
    <property type="project" value="UniProtKB-KW"/>
</dbReference>
<dbReference type="OMA" id="GICFIMK"/>
<protein>
    <recommendedName>
        <fullName evidence="8">C3H1-type domain-containing protein</fullName>
    </recommendedName>
</protein>
<keyword evidence="10" id="KW-1185">Reference proteome</keyword>
<evidence type="ECO:0000256" key="2">
    <source>
        <dbReference type="ARBA" id="ARBA00022723"/>
    </source>
</evidence>